<reference evidence="1" key="2">
    <citation type="journal article" date="2015" name="Data Brief">
        <title>Shoot transcriptome of the giant reed, Arundo donax.</title>
        <authorList>
            <person name="Barrero R.A."/>
            <person name="Guerrero F.D."/>
            <person name="Moolhuijzen P."/>
            <person name="Goolsby J.A."/>
            <person name="Tidwell J."/>
            <person name="Bellgard S.E."/>
            <person name="Bellgard M.I."/>
        </authorList>
    </citation>
    <scope>NUCLEOTIDE SEQUENCE</scope>
    <source>
        <tissue evidence="1">Shoot tissue taken approximately 20 cm above the soil surface</tissue>
    </source>
</reference>
<dbReference type="AlphaFoldDB" id="A0A0A8YTB6"/>
<name>A0A0A8YTB6_ARUDO</name>
<accession>A0A0A8YTB6</accession>
<reference evidence="1" key="1">
    <citation type="submission" date="2014-09" db="EMBL/GenBank/DDBJ databases">
        <authorList>
            <person name="Magalhaes I.L.F."/>
            <person name="Oliveira U."/>
            <person name="Santos F.R."/>
            <person name="Vidigal T.H.D.A."/>
            <person name="Brescovit A.D."/>
            <person name="Santos A.J."/>
        </authorList>
    </citation>
    <scope>NUCLEOTIDE SEQUENCE</scope>
    <source>
        <tissue evidence="1">Shoot tissue taken approximately 20 cm above the soil surface</tissue>
    </source>
</reference>
<sequence>MLEFLMQLYFFAISCMSYRCHKYNLQVRYLNLYSIYGKHYC</sequence>
<evidence type="ECO:0000313" key="1">
    <source>
        <dbReference type="EMBL" id="JAD30299.1"/>
    </source>
</evidence>
<organism evidence="1">
    <name type="scientific">Arundo donax</name>
    <name type="common">Giant reed</name>
    <name type="synonym">Donax arundinaceus</name>
    <dbReference type="NCBI Taxonomy" id="35708"/>
    <lineage>
        <taxon>Eukaryota</taxon>
        <taxon>Viridiplantae</taxon>
        <taxon>Streptophyta</taxon>
        <taxon>Embryophyta</taxon>
        <taxon>Tracheophyta</taxon>
        <taxon>Spermatophyta</taxon>
        <taxon>Magnoliopsida</taxon>
        <taxon>Liliopsida</taxon>
        <taxon>Poales</taxon>
        <taxon>Poaceae</taxon>
        <taxon>PACMAD clade</taxon>
        <taxon>Arundinoideae</taxon>
        <taxon>Arundineae</taxon>
        <taxon>Arundo</taxon>
    </lineage>
</organism>
<protein>
    <submittedName>
        <fullName evidence="1">Uncharacterized protein</fullName>
    </submittedName>
</protein>
<dbReference type="EMBL" id="GBRH01267596">
    <property type="protein sequence ID" value="JAD30299.1"/>
    <property type="molecule type" value="Transcribed_RNA"/>
</dbReference>
<proteinExistence type="predicted"/>